<dbReference type="EMBL" id="KQ947407">
    <property type="protein sequence ID" value="KUJ22152.1"/>
    <property type="molecule type" value="Genomic_DNA"/>
</dbReference>
<dbReference type="KEGG" id="psco:LY89DRAFT_665284"/>
<sequence length="181" mass="19615">MAVFPLTSGEGRKCRISNDLGSSGLLPDASTPERGPGSAAIGLRKTPLCLDSLLSDDGRTACASETLKFGTQIRTPNFWIVWHFSIVGRIENRHGSQSTDGDNIFQGLSGFWVESVKQRGFVHVFGVQPPATLTPRLIISCKKNLNRGYFAGKEHPGSSVIELRETIRSEVGMASTLGRNL</sequence>
<gene>
    <name evidence="1" type="ORF">LY89DRAFT_665284</name>
</gene>
<dbReference type="InParanoid" id="A0A194XQZ4"/>
<protein>
    <submittedName>
        <fullName evidence="1">Uncharacterized protein</fullName>
    </submittedName>
</protein>
<name>A0A194XQZ4_MOLSC</name>
<dbReference type="GeneID" id="28822559"/>
<proteinExistence type="predicted"/>
<evidence type="ECO:0000313" key="2">
    <source>
        <dbReference type="Proteomes" id="UP000070700"/>
    </source>
</evidence>
<evidence type="ECO:0000313" key="1">
    <source>
        <dbReference type="EMBL" id="KUJ22152.1"/>
    </source>
</evidence>
<dbReference type="AlphaFoldDB" id="A0A194XQZ4"/>
<keyword evidence="2" id="KW-1185">Reference proteome</keyword>
<dbReference type="RefSeq" id="XP_018076507.1">
    <property type="nucleotide sequence ID" value="XM_018212833.1"/>
</dbReference>
<reference evidence="1 2" key="1">
    <citation type="submission" date="2015-10" db="EMBL/GenBank/DDBJ databases">
        <title>Full genome of DAOMC 229536 Phialocephala scopiformis, a fungal endophyte of spruce producing the potent anti-insectan compound rugulosin.</title>
        <authorList>
            <consortium name="DOE Joint Genome Institute"/>
            <person name="Walker A.K."/>
            <person name="Frasz S.L."/>
            <person name="Seifert K.A."/>
            <person name="Miller J.D."/>
            <person name="Mondo S.J."/>
            <person name="Labutti K."/>
            <person name="Lipzen A."/>
            <person name="Dockter R."/>
            <person name="Kennedy M."/>
            <person name="Grigoriev I.V."/>
            <person name="Spatafora J.W."/>
        </authorList>
    </citation>
    <scope>NUCLEOTIDE SEQUENCE [LARGE SCALE GENOMIC DNA]</scope>
    <source>
        <strain evidence="1 2">CBS 120377</strain>
    </source>
</reference>
<dbReference type="Proteomes" id="UP000070700">
    <property type="component" value="Unassembled WGS sequence"/>
</dbReference>
<organism evidence="1 2">
    <name type="scientific">Mollisia scopiformis</name>
    <name type="common">Conifer needle endophyte fungus</name>
    <name type="synonym">Phialocephala scopiformis</name>
    <dbReference type="NCBI Taxonomy" id="149040"/>
    <lineage>
        <taxon>Eukaryota</taxon>
        <taxon>Fungi</taxon>
        <taxon>Dikarya</taxon>
        <taxon>Ascomycota</taxon>
        <taxon>Pezizomycotina</taxon>
        <taxon>Leotiomycetes</taxon>
        <taxon>Helotiales</taxon>
        <taxon>Mollisiaceae</taxon>
        <taxon>Mollisia</taxon>
    </lineage>
</organism>
<accession>A0A194XQZ4</accession>